<comment type="caution">
    <text evidence="1">The sequence shown here is derived from an EMBL/GenBank/DDBJ whole genome shotgun (WGS) entry which is preliminary data.</text>
</comment>
<name>A0ABV1E8J5_9FIRM</name>
<dbReference type="EMBL" id="JBBMFK010000013">
    <property type="protein sequence ID" value="MEQ2443633.1"/>
    <property type="molecule type" value="Genomic_DNA"/>
</dbReference>
<evidence type="ECO:0000313" key="2">
    <source>
        <dbReference type="Proteomes" id="UP001464378"/>
    </source>
</evidence>
<reference evidence="1 2" key="1">
    <citation type="submission" date="2024-03" db="EMBL/GenBank/DDBJ databases">
        <title>Human intestinal bacterial collection.</title>
        <authorList>
            <person name="Pauvert C."/>
            <person name="Hitch T.C.A."/>
            <person name="Clavel T."/>
        </authorList>
    </citation>
    <scope>NUCLEOTIDE SEQUENCE [LARGE SCALE GENOMIC DNA]</scope>
    <source>
        <strain evidence="1 2">CLA-AP-H29</strain>
    </source>
</reference>
<organism evidence="1 2">
    <name type="scientific">Pseudoflavonifractor intestinihominis</name>
    <dbReference type="NCBI Taxonomy" id="3133171"/>
    <lineage>
        <taxon>Bacteria</taxon>
        <taxon>Bacillati</taxon>
        <taxon>Bacillota</taxon>
        <taxon>Clostridia</taxon>
        <taxon>Eubacteriales</taxon>
        <taxon>Oscillospiraceae</taxon>
        <taxon>Pseudoflavonifractor</taxon>
    </lineage>
</organism>
<sequence>MIATKENVCWVDWENRVISFRDFAHAELRVFEEREKMLKYVLDAVEQGFRIQ</sequence>
<evidence type="ECO:0000313" key="1">
    <source>
        <dbReference type="EMBL" id="MEQ2443633.1"/>
    </source>
</evidence>
<keyword evidence="2" id="KW-1185">Reference proteome</keyword>
<accession>A0ABV1E8J5</accession>
<dbReference type="Proteomes" id="UP001464378">
    <property type="component" value="Unassembled WGS sequence"/>
</dbReference>
<gene>
    <name evidence="1" type="ORF">WMO64_09125</name>
</gene>
<dbReference type="RefSeq" id="WP_178388437.1">
    <property type="nucleotide sequence ID" value="NZ_JBBMFK010000013.1"/>
</dbReference>
<proteinExistence type="predicted"/>
<protein>
    <submittedName>
        <fullName evidence="1">Uncharacterized protein</fullName>
    </submittedName>
</protein>